<protein>
    <submittedName>
        <fullName evidence="1">Uncharacterized protein</fullName>
    </submittedName>
</protein>
<dbReference type="EMBL" id="JBJQND010000002">
    <property type="protein sequence ID" value="KAL3884842.1"/>
    <property type="molecule type" value="Genomic_DNA"/>
</dbReference>
<organism evidence="1 2">
    <name type="scientific">Sinanodonta woodiana</name>
    <name type="common">Chinese pond mussel</name>
    <name type="synonym">Anodonta woodiana</name>
    <dbReference type="NCBI Taxonomy" id="1069815"/>
    <lineage>
        <taxon>Eukaryota</taxon>
        <taxon>Metazoa</taxon>
        <taxon>Spiralia</taxon>
        <taxon>Lophotrochozoa</taxon>
        <taxon>Mollusca</taxon>
        <taxon>Bivalvia</taxon>
        <taxon>Autobranchia</taxon>
        <taxon>Heteroconchia</taxon>
        <taxon>Palaeoheterodonta</taxon>
        <taxon>Unionida</taxon>
        <taxon>Unionoidea</taxon>
        <taxon>Unionidae</taxon>
        <taxon>Unioninae</taxon>
        <taxon>Sinanodonta</taxon>
    </lineage>
</organism>
<comment type="caution">
    <text evidence="1">The sequence shown here is derived from an EMBL/GenBank/DDBJ whole genome shotgun (WGS) entry which is preliminary data.</text>
</comment>
<proteinExistence type="predicted"/>
<accession>A0ABD3XIK2</accession>
<gene>
    <name evidence="1" type="ORF">ACJMK2_024943</name>
</gene>
<evidence type="ECO:0000313" key="2">
    <source>
        <dbReference type="Proteomes" id="UP001634394"/>
    </source>
</evidence>
<keyword evidence="2" id="KW-1185">Reference proteome</keyword>
<evidence type="ECO:0000313" key="1">
    <source>
        <dbReference type="EMBL" id="KAL3884842.1"/>
    </source>
</evidence>
<feature type="non-terminal residue" evidence="1">
    <location>
        <position position="1"/>
    </location>
</feature>
<sequence>LKMGQISENTTIRVVADIRKYEEPRSNTTDLSMYLEPIDIQTAHTEDNNP</sequence>
<dbReference type="Proteomes" id="UP001634394">
    <property type="component" value="Unassembled WGS sequence"/>
</dbReference>
<feature type="non-terminal residue" evidence="1">
    <location>
        <position position="50"/>
    </location>
</feature>
<dbReference type="AlphaFoldDB" id="A0ABD3XIK2"/>
<name>A0ABD3XIK2_SINWO</name>
<reference evidence="1 2" key="1">
    <citation type="submission" date="2024-11" db="EMBL/GenBank/DDBJ databases">
        <title>Chromosome-level genome assembly of the freshwater bivalve Anodonta woodiana.</title>
        <authorList>
            <person name="Chen X."/>
        </authorList>
    </citation>
    <scope>NUCLEOTIDE SEQUENCE [LARGE SCALE GENOMIC DNA]</scope>
    <source>
        <strain evidence="1">MN2024</strain>
        <tissue evidence="1">Gills</tissue>
    </source>
</reference>